<evidence type="ECO:0000256" key="2">
    <source>
        <dbReference type="ARBA" id="ARBA00004651"/>
    </source>
</evidence>
<evidence type="ECO:0000313" key="18">
    <source>
        <dbReference type="Proteomes" id="UP000261540"/>
    </source>
</evidence>
<reference evidence="17" key="2">
    <citation type="submission" date="2025-09" db="UniProtKB">
        <authorList>
            <consortium name="Ensembl"/>
        </authorList>
    </citation>
    <scope>IDENTIFICATION</scope>
</reference>
<keyword evidence="5" id="KW-0053">Apoptosis</keyword>
<reference evidence="17" key="1">
    <citation type="submission" date="2025-08" db="UniProtKB">
        <authorList>
            <consortium name="Ensembl"/>
        </authorList>
    </citation>
    <scope>IDENTIFICATION</scope>
</reference>
<keyword evidence="10" id="KW-0628">Postsynaptic cell membrane</keyword>
<dbReference type="Ensembl" id="ENSPKIT00000003436.1">
    <property type="protein sequence ID" value="ENSPKIP00000022765.1"/>
    <property type="gene ID" value="ENSPKIG00000006604.1"/>
</dbReference>
<keyword evidence="9" id="KW-0325">Glycoprotein</keyword>
<dbReference type="GO" id="GO:0006915">
    <property type="term" value="P:apoptotic process"/>
    <property type="evidence" value="ECO:0007669"/>
    <property type="project" value="UniProtKB-KW"/>
</dbReference>
<dbReference type="PANTHER" id="PTHR23291">
    <property type="entry name" value="BAX INHIBITOR-RELATED"/>
    <property type="match status" value="1"/>
</dbReference>
<keyword evidence="7" id="KW-0770">Synapse</keyword>
<dbReference type="GO" id="GO:0005783">
    <property type="term" value="C:endoplasmic reticulum"/>
    <property type="evidence" value="ECO:0007669"/>
    <property type="project" value="TreeGrafter"/>
</dbReference>
<accession>A0A3B3RXX8</accession>
<comment type="subunit">
    <text evidence="13">Interacts with FAS/TNFRSF6 and BAX.</text>
</comment>
<dbReference type="PANTHER" id="PTHR23291:SF18">
    <property type="entry name" value="PROTEIN LIFEGUARD 2"/>
    <property type="match status" value="1"/>
</dbReference>
<dbReference type="GeneTree" id="ENSGT01050000244890"/>
<dbReference type="GO" id="GO:0045211">
    <property type="term" value="C:postsynaptic membrane"/>
    <property type="evidence" value="ECO:0007669"/>
    <property type="project" value="UniProtKB-SubCell"/>
</dbReference>
<feature type="transmembrane region" description="Helical" evidence="16">
    <location>
        <begin position="193"/>
        <end position="215"/>
    </location>
</feature>
<keyword evidence="4 16" id="KW-0812">Transmembrane</keyword>
<evidence type="ECO:0000256" key="9">
    <source>
        <dbReference type="ARBA" id="ARBA00023180"/>
    </source>
</evidence>
<proteinExistence type="inferred from homology"/>
<evidence type="ECO:0000256" key="8">
    <source>
        <dbReference type="ARBA" id="ARBA00023136"/>
    </source>
</evidence>
<keyword evidence="6 16" id="KW-1133">Transmembrane helix</keyword>
<evidence type="ECO:0000256" key="11">
    <source>
        <dbReference type="ARBA" id="ARBA00034100"/>
    </source>
</evidence>
<dbReference type="AlphaFoldDB" id="A0A3B3RXX8"/>
<keyword evidence="8 16" id="KW-0472">Membrane</keyword>
<dbReference type="InterPro" id="IPR006214">
    <property type="entry name" value="Bax_inhibitor_1-related"/>
</dbReference>
<evidence type="ECO:0000256" key="4">
    <source>
        <dbReference type="ARBA" id="ARBA00022692"/>
    </source>
</evidence>
<evidence type="ECO:0000256" key="6">
    <source>
        <dbReference type="ARBA" id="ARBA00022989"/>
    </source>
</evidence>
<evidence type="ECO:0000256" key="7">
    <source>
        <dbReference type="ARBA" id="ARBA00023018"/>
    </source>
</evidence>
<comment type="subcellular location">
    <subcellularLocation>
        <location evidence="2">Cell membrane</location>
        <topology evidence="2">Multi-pass membrane protein</topology>
    </subcellularLocation>
    <subcellularLocation>
        <location evidence="1">Membrane raft</location>
    </subcellularLocation>
    <subcellularLocation>
        <location evidence="11">Postsynaptic cell membrane</location>
    </subcellularLocation>
</comment>
<evidence type="ECO:0000256" key="3">
    <source>
        <dbReference type="ARBA" id="ARBA00022475"/>
    </source>
</evidence>
<dbReference type="Pfam" id="PF01027">
    <property type="entry name" value="Bax1-I"/>
    <property type="match status" value="1"/>
</dbReference>
<evidence type="ECO:0000256" key="14">
    <source>
        <dbReference type="ARBA" id="ARBA00040576"/>
    </source>
</evidence>
<evidence type="ECO:0000256" key="12">
    <source>
        <dbReference type="ARBA" id="ARBA00038174"/>
    </source>
</evidence>
<dbReference type="GO" id="GO:0045121">
    <property type="term" value="C:membrane raft"/>
    <property type="evidence" value="ECO:0007669"/>
    <property type="project" value="UniProtKB-SubCell"/>
</dbReference>
<feature type="transmembrane region" description="Helical" evidence="16">
    <location>
        <begin position="227"/>
        <end position="249"/>
    </location>
</feature>
<dbReference type="GO" id="GO:0005794">
    <property type="term" value="C:Golgi apparatus"/>
    <property type="evidence" value="ECO:0007669"/>
    <property type="project" value="TreeGrafter"/>
</dbReference>
<comment type="caution">
    <text evidence="16">Lacks conserved residue(s) required for the propagation of feature annotation.</text>
</comment>
<evidence type="ECO:0000256" key="10">
    <source>
        <dbReference type="ARBA" id="ARBA00023257"/>
    </source>
</evidence>
<protein>
    <recommendedName>
        <fullName evidence="14">Protein lifeguard 2</fullName>
    </recommendedName>
    <alternativeName>
        <fullName evidence="15">Fas apoptotic inhibitory molecule 2</fullName>
    </alternativeName>
</protein>
<dbReference type="GO" id="GO:2001234">
    <property type="term" value="P:negative regulation of apoptotic signaling pathway"/>
    <property type="evidence" value="ECO:0007669"/>
    <property type="project" value="TreeGrafter"/>
</dbReference>
<comment type="similarity">
    <text evidence="12">Belongs to the BI1 family. LFG subfamily.</text>
</comment>
<name>A0A3B3RXX8_9TELE</name>
<evidence type="ECO:0000256" key="16">
    <source>
        <dbReference type="RuleBase" id="RU004379"/>
    </source>
</evidence>
<evidence type="ECO:0000256" key="15">
    <source>
        <dbReference type="ARBA" id="ARBA00042941"/>
    </source>
</evidence>
<evidence type="ECO:0000256" key="5">
    <source>
        <dbReference type="ARBA" id="ARBA00022703"/>
    </source>
</evidence>
<sequence length="254" mass="28443">VFVADKTLSGPQGDGTLPVCPPSYEEATAGSSPSHSYGYQGNGEMLTEFTWQDKNIRRIFIRKVPLRDVRTFTLTLVSSFHYSEPVKTYIQANPGWHWASYVVFCVTFISLSCCATLRWVLRSLHSGRGESSSASYYNTRSVMVTLGITALVCLSVTVFSFQTKVGLDYTYLKPSLITNGISSSALQVPWLHAIYAVLGAIVFTMFLVFDTQILLGNKRSTISPEDYIFATLSLYLDIIYIFSFFLQLFGMDRN</sequence>
<evidence type="ECO:0000313" key="17">
    <source>
        <dbReference type="Ensembl" id="ENSPKIP00000022765.1"/>
    </source>
</evidence>
<feature type="transmembrane region" description="Helical" evidence="16">
    <location>
        <begin position="98"/>
        <end position="121"/>
    </location>
</feature>
<feature type="transmembrane region" description="Helical" evidence="16">
    <location>
        <begin position="142"/>
        <end position="161"/>
    </location>
</feature>
<keyword evidence="18" id="KW-1185">Reference proteome</keyword>
<organism evidence="17 18">
    <name type="scientific">Paramormyrops kingsleyae</name>
    <dbReference type="NCBI Taxonomy" id="1676925"/>
    <lineage>
        <taxon>Eukaryota</taxon>
        <taxon>Metazoa</taxon>
        <taxon>Chordata</taxon>
        <taxon>Craniata</taxon>
        <taxon>Vertebrata</taxon>
        <taxon>Euteleostomi</taxon>
        <taxon>Actinopterygii</taxon>
        <taxon>Neopterygii</taxon>
        <taxon>Teleostei</taxon>
        <taxon>Osteoglossocephala</taxon>
        <taxon>Osteoglossomorpha</taxon>
        <taxon>Osteoglossiformes</taxon>
        <taxon>Mormyridae</taxon>
        <taxon>Paramormyrops</taxon>
    </lineage>
</organism>
<evidence type="ECO:0000256" key="13">
    <source>
        <dbReference type="ARBA" id="ARBA00038784"/>
    </source>
</evidence>
<keyword evidence="3" id="KW-1003">Cell membrane</keyword>
<evidence type="ECO:0000256" key="1">
    <source>
        <dbReference type="ARBA" id="ARBA00004285"/>
    </source>
</evidence>
<dbReference type="Proteomes" id="UP000261540">
    <property type="component" value="Unplaced"/>
</dbReference>